<dbReference type="Pfam" id="PF01585">
    <property type="entry name" value="G-patch"/>
    <property type="match status" value="1"/>
</dbReference>
<evidence type="ECO:0000256" key="4">
    <source>
        <dbReference type="SAM" id="Coils"/>
    </source>
</evidence>
<dbReference type="PANTHER" id="PTHR21032">
    <property type="entry name" value="G PATCH DOMAIN-CONTAINING PROTEIN 11"/>
    <property type="match status" value="1"/>
</dbReference>
<name>A0AAV7XNL5_9NEOP</name>
<dbReference type="PROSITE" id="PS50174">
    <property type="entry name" value="G_PATCH"/>
    <property type="match status" value="1"/>
</dbReference>
<organism evidence="7 8">
    <name type="scientific">Megalurothrips usitatus</name>
    <name type="common">bean blossom thrips</name>
    <dbReference type="NCBI Taxonomy" id="439358"/>
    <lineage>
        <taxon>Eukaryota</taxon>
        <taxon>Metazoa</taxon>
        <taxon>Ecdysozoa</taxon>
        <taxon>Arthropoda</taxon>
        <taxon>Hexapoda</taxon>
        <taxon>Insecta</taxon>
        <taxon>Pterygota</taxon>
        <taxon>Neoptera</taxon>
        <taxon>Paraneoptera</taxon>
        <taxon>Thysanoptera</taxon>
        <taxon>Terebrantia</taxon>
        <taxon>Thripoidea</taxon>
        <taxon>Thripidae</taxon>
        <taxon>Megalurothrips</taxon>
    </lineage>
</organism>
<evidence type="ECO:0000259" key="6">
    <source>
        <dbReference type="PROSITE" id="PS50174"/>
    </source>
</evidence>
<dbReference type="Pfam" id="PF13821">
    <property type="entry name" value="DUF4187"/>
    <property type="match status" value="1"/>
</dbReference>
<evidence type="ECO:0000256" key="5">
    <source>
        <dbReference type="SAM" id="MobiDB-lite"/>
    </source>
</evidence>
<feature type="region of interest" description="Disordered" evidence="5">
    <location>
        <begin position="184"/>
        <end position="243"/>
    </location>
</feature>
<dbReference type="EMBL" id="JAPTSV010000005">
    <property type="protein sequence ID" value="KAJ1527390.1"/>
    <property type="molecule type" value="Genomic_DNA"/>
</dbReference>
<feature type="compositionally biased region" description="Acidic residues" evidence="5">
    <location>
        <begin position="226"/>
        <end position="240"/>
    </location>
</feature>
<evidence type="ECO:0000256" key="3">
    <source>
        <dbReference type="ARBA" id="ARBA00030688"/>
    </source>
</evidence>
<gene>
    <name evidence="7" type="ORF">ONE63_007374</name>
</gene>
<dbReference type="GO" id="GO:0000776">
    <property type="term" value="C:kinetochore"/>
    <property type="evidence" value="ECO:0007669"/>
    <property type="project" value="TreeGrafter"/>
</dbReference>
<dbReference type="PANTHER" id="PTHR21032:SF0">
    <property type="entry name" value="G PATCH DOMAIN-CONTAINING PROTEIN 11"/>
    <property type="match status" value="1"/>
</dbReference>
<accession>A0AAV7XNL5</accession>
<dbReference type="SMART" id="SM00443">
    <property type="entry name" value="G_patch"/>
    <property type="match status" value="1"/>
</dbReference>
<sequence length="284" mass="32518">MSSDEDDYMSAAFVVDSPAKDIRPGLIHNRQQQRSHDIKKQKELRDAQTREQQRPVKVIEAERREEGLKEALGADNKGFALLQKMGYKPGTGIGKSGSGTVDPIPLHLKSDRQGLGRAAAIEELKQAKRMIRAKKQQSAKSEEVSVEQFRARLKQKSDQRLLEIDLFKSQKACHQLDVDGGYTEPAEPWFWPKQKTPEKSDDQDTKEKCDETSHGEKSSRVQPDGSESEDEKEEEEDEFEVSEKMEMLTKYLRSTYCYCIWCCVKFDDDKDMQNECPGPSRDDH</sequence>
<keyword evidence="8" id="KW-1185">Reference proteome</keyword>
<dbReference type="Proteomes" id="UP001075354">
    <property type="component" value="Chromosome 5"/>
</dbReference>
<comment type="similarity">
    <text evidence="1">Belongs to the GPATCH11 family.</text>
</comment>
<feature type="domain" description="G-patch" evidence="6">
    <location>
        <begin position="74"/>
        <end position="120"/>
    </location>
</feature>
<dbReference type="InterPro" id="IPR039249">
    <property type="entry name" value="GPATCH11"/>
</dbReference>
<dbReference type="AlphaFoldDB" id="A0AAV7XNL5"/>
<feature type="coiled-coil region" evidence="4">
    <location>
        <begin position="117"/>
        <end position="144"/>
    </location>
</feature>
<evidence type="ECO:0000256" key="1">
    <source>
        <dbReference type="ARBA" id="ARBA00007140"/>
    </source>
</evidence>
<feature type="compositionally biased region" description="Basic and acidic residues" evidence="5">
    <location>
        <begin position="34"/>
        <end position="55"/>
    </location>
</feature>
<reference evidence="7" key="1">
    <citation type="submission" date="2022-12" db="EMBL/GenBank/DDBJ databases">
        <title>Chromosome-level genome assembly of the bean flower thrips Megalurothrips usitatus.</title>
        <authorList>
            <person name="Ma L."/>
            <person name="Liu Q."/>
            <person name="Li H."/>
            <person name="Cai W."/>
        </authorList>
    </citation>
    <scope>NUCLEOTIDE SEQUENCE</scope>
    <source>
        <strain evidence="7">Cailab_2022a</strain>
    </source>
</reference>
<proteinExistence type="inferred from homology"/>
<evidence type="ECO:0000256" key="2">
    <source>
        <dbReference type="ARBA" id="ARBA00021978"/>
    </source>
</evidence>
<evidence type="ECO:0000313" key="7">
    <source>
        <dbReference type="EMBL" id="KAJ1527390.1"/>
    </source>
</evidence>
<keyword evidence="4" id="KW-0175">Coiled coil</keyword>
<comment type="caution">
    <text evidence="7">The sequence shown here is derived from an EMBL/GenBank/DDBJ whole genome shotgun (WGS) entry which is preliminary data.</text>
</comment>
<dbReference type="SMART" id="SM01173">
    <property type="entry name" value="DUF4187"/>
    <property type="match status" value="1"/>
</dbReference>
<dbReference type="GO" id="GO:0003676">
    <property type="term" value="F:nucleic acid binding"/>
    <property type="evidence" value="ECO:0007669"/>
    <property type="project" value="InterPro"/>
</dbReference>
<dbReference type="InterPro" id="IPR000467">
    <property type="entry name" value="G_patch_dom"/>
</dbReference>
<feature type="region of interest" description="Disordered" evidence="5">
    <location>
        <begin position="1"/>
        <end position="55"/>
    </location>
</feature>
<evidence type="ECO:0000313" key="8">
    <source>
        <dbReference type="Proteomes" id="UP001075354"/>
    </source>
</evidence>
<feature type="compositionally biased region" description="Basic and acidic residues" evidence="5">
    <location>
        <begin position="195"/>
        <end position="219"/>
    </location>
</feature>
<dbReference type="InterPro" id="IPR025239">
    <property type="entry name" value="DUF4187"/>
</dbReference>
<protein>
    <recommendedName>
        <fullName evidence="2">G patch domain-containing protein 11</fullName>
    </recommendedName>
    <alternativeName>
        <fullName evidence="3">Coiled-coil domain-containing protein 75</fullName>
    </alternativeName>
</protein>